<dbReference type="AlphaFoldDB" id="A0A0R1NUC3"/>
<evidence type="ECO:0000313" key="1">
    <source>
        <dbReference type="EMBL" id="KRL21892.1"/>
    </source>
</evidence>
<proteinExistence type="predicted"/>
<protein>
    <submittedName>
        <fullName evidence="1">Uncharacterized protein</fullName>
    </submittedName>
</protein>
<keyword evidence="2" id="KW-1185">Reference proteome</keyword>
<accession>A0A0R1NUC3</accession>
<reference evidence="1 2" key="1">
    <citation type="journal article" date="2015" name="Genome Announc.">
        <title>Expanding the biotechnology potential of lactobacilli through comparative genomics of 213 strains and associated genera.</title>
        <authorList>
            <person name="Sun Z."/>
            <person name="Harris H.M."/>
            <person name="McCann A."/>
            <person name="Guo C."/>
            <person name="Argimon S."/>
            <person name="Zhang W."/>
            <person name="Yang X."/>
            <person name="Jeffery I.B."/>
            <person name="Cooney J.C."/>
            <person name="Kagawa T.F."/>
            <person name="Liu W."/>
            <person name="Song Y."/>
            <person name="Salvetti E."/>
            <person name="Wrobel A."/>
            <person name="Rasinkangas P."/>
            <person name="Parkhill J."/>
            <person name="Rea M.C."/>
            <person name="O'Sullivan O."/>
            <person name="Ritari J."/>
            <person name="Douillard F.P."/>
            <person name="Paul Ross R."/>
            <person name="Yang R."/>
            <person name="Briner A.E."/>
            <person name="Felis G.E."/>
            <person name="de Vos W.M."/>
            <person name="Barrangou R."/>
            <person name="Klaenhammer T.R."/>
            <person name="Caufield P.W."/>
            <person name="Cui Y."/>
            <person name="Zhang H."/>
            <person name="O'Toole P.W."/>
        </authorList>
    </citation>
    <scope>NUCLEOTIDE SEQUENCE [LARGE SCALE GENOMIC DNA]</scope>
    <source>
        <strain evidence="1 2">DSM 19906</strain>
    </source>
</reference>
<dbReference type="PATRIC" id="fig|1423766.4.peg.458"/>
<dbReference type="RefSeq" id="WP_054655266.1">
    <property type="nucleotide sequence ID" value="NZ_AZEB01000011.1"/>
</dbReference>
<gene>
    <name evidence="1" type="ORF">FC98_GL000448</name>
</gene>
<sequence>MDKLNMNLSVHSLNELKELLPQIATLAKNYEINLNVNLMPSDDQMAILKAIKRNTEPSTSEDSTEINDDF</sequence>
<dbReference type="Proteomes" id="UP000051439">
    <property type="component" value="Unassembled WGS sequence"/>
</dbReference>
<comment type="caution">
    <text evidence="1">The sequence shown here is derived from an EMBL/GenBank/DDBJ whole genome shotgun (WGS) entry which is preliminary data.</text>
</comment>
<dbReference type="EMBL" id="AZEB01000011">
    <property type="protein sequence ID" value="KRL21892.1"/>
    <property type="molecule type" value="Genomic_DNA"/>
</dbReference>
<organism evidence="1 2">
    <name type="scientific">Lentilactobacillus kisonensis DSM 19906 = JCM 15041</name>
    <dbReference type="NCBI Taxonomy" id="1423766"/>
    <lineage>
        <taxon>Bacteria</taxon>
        <taxon>Bacillati</taxon>
        <taxon>Bacillota</taxon>
        <taxon>Bacilli</taxon>
        <taxon>Lactobacillales</taxon>
        <taxon>Lactobacillaceae</taxon>
        <taxon>Lentilactobacillus</taxon>
    </lineage>
</organism>
<name>A0A0R1NUC3_9LACO</name>
<evidence type="ECO:0000313" key="2">
    <source>
        <dbReference type="Proteomes" id="UP000051439"/>
    </source>
</evidence>